<dbReference type="Proteomes" id="UP000563426">
    <property type="component" value="Unassembled WGS sequence"/>
</dbReference>
<evidence type="ECO:0000313" key="4">
    <source>
        <dbReference type="Proteomes" id="UP000563426"/>
    </source>
</evidence>
<protein>
    <submittedName>
        <fullName evidence="3">Rhodanese-like domain-containing protein</fullName>
    </submittedName>
</protein>
<dbReference type="EMBL" id="JABFJV010000100">
    <property type="protein sequence ID" value="NOK35253.1"/>
    <property type="molecule type" value="Genomic_DNA"/>
</dbReference>
<dbReference type="InterPro" id="IPR001763">
    <property type="entry name" value="Rhodanese-like_dom"/>
</dbReference>
<dbReference type="InterPro" id="IPR050229">
    <property type="entry name" value="GlpE_sulfurtransferase"/>
</dbReference>
<dbReference type="PANTHER" id="PTHR43031:SF1">
    <property type="entry name" value="PYRIDINE NUCLEOTIDE-DISULPHIDE OXIDOREDUCTASE"/>
    <property type="match status" value="1"/>
</dbReference>
<feature type="signal peptide" evidence="1">
    <location>
        <begin position="1"/>
        <end position="21"/>
    </location>
</feature>
<organism evidence="3 4">
    <name type="scientific">Corallococcus exercitus</name>
    <dbReference type="NCBI Taxonomy" id="2316736"/>
    <lineage>
        <taxon>Bacteria</taxon>
        <taxon>Pseudomonadati</taxon>
        <taxon>Myxococcota</taxon>
        <taxon>Myxococcia</taxon>
        <taxon>Myxococcales</taxon>
        <taxon>Cystobacterineae</taxon>
        <taxon>Myxococcaceae</taxon>
        <taxon>Corallococcus</taxon>
    </lineage>
</organism>
<dbReference type="Pfam" id="PF00581">
    <property type="entry name" value="Rhodanese"/>
    <property type="match status" value="1"/>
</dbReference>
<dbReference type="CDD" id="cd00158">
    <property type="entry name" value="RHOD"/>
    <property type="match status" value="1"/>
</dbReference>
<dbReference type="AlphaFoldDB" id="A0A7Y4KK20"/>
<keyword evidence="1" id="KW-0732">Signal</keyword>
<sequence length="118" mass="12582">MKTVLVATAAALAGFLVVACAHSRPEDATVGAQARRRVEAGATLVDVRSPEEFAAGHLQGAVNIPVDQLERRLGELGSPRTPVVVYCRSGARSSRAERLLKEKGFQDVFNLGPMSAWP</sequence>
<dbReference type="PROSITE" id="PS51257">
    <property type="entry name" value="PROKAR_LIPOPROTEIN"/>
    <property type="match status" value="1"/>
</dbReference>
<dbReference type="SMART" id="SM00450">
    <property type="entry name" value="RHOD"/>
    <property type="match status" value="1"/>
</dbReference>
<reference evidence="3 4" key="1">
    <citation type="submission" date="2020-05" db="EMBL/GenBank/DDBJ databases">
        <authorList>
            <person name="Whitworth D."/>
        </authorList>
    </citation>
    <scope>NUCLEOTIDE SEQUENCE [LARGE SCALE GENOMIC DNA]</scope>
    <source>
        <strain evidence="3 4">AB043B</strain>
    </source>
</reference>
<dbReference type="InterPro" id="IPR036873">
    <property type="entry name" value="Rhodanese-like_dom_sf"/>
</dbReference>
<dbReference type="PANTHER" id="PTHR43031">
    <property type="entry name" value="FAD-DEPENDENT OXIDOREDUCTASE"/>
    <property type="match status" value="1"/>
</dbReference>
<keyword evidence="4" id="KW-1185">Reference proteome</keyword>
<feature type="domain" description="Rhodanese" evidence="2">
    <location>
        <begin position="38"/>
        <end position="111"/>
    </location>
</feature>
<dbReference type="SUPFAM" id="SSF52821">
    <property type="entry name" value="Rhodanese/Cell cycle control phosphatase"/>
    <property type="match status" value="1"/>
</dbReference>
<proteinExistence type="predicted"/>
<dbReference type="Gene3D" id="3.40.250.10">
    <property type="entry name" value="Rhodanese-like domain"/>
    <property type="match status" value="1"/>
</dbReference>
<accession>A0A7Y4KK20</accession>
<evidence type="ECO:0000313" key="3">
    <source>
        <dbReference type="EMBL" id="NOK35253.1"/>
    </source>
</evidence>
<dbReference type="PROSITE" id="PS50206">
    <property type="entry name" value="RHODANESE_3"/>
    <property type="match status" value="1"/>
</dbReference>
<feature type="chain" id="PRO_5031475004" evidence="1">
    <location>
        <begin position="22"/>
        <end position="118"/>
    </location>
</feature>
<comment type="caution">
    <text evidence="3">The sequence shown here is derived from an EMBL/GenBank/DDBJ whole genome shotgun (WGS) entry which is preliminary data.</text>
</comment>
<evidence type="ECO:0000259" key="2">
    <source>
        <dbReference type="PROSITE" id="PS50206"/>
    </source>
</evidence>
<name>A0A7Y4KK20_9BACT</name>
<evidence type="ECO:0000256" key="1">
    <source>
        <dbReference type="SAM" id="SignalP"/>
    </source>
</evidence>
<dbReference type="RefSeq" id="WP_171436042.1">
    <property type="nucleotide sequence ID" value="NZ_JABFJV010000100.1"/>
</dbReference>
<gene>
    <name evidence="3" type="ORF">HMI49_18800</name>
</gene>